<reference evidence="13" key="1">
    <citation type="submission" date="2021-12" db="EMBL/GenBank/DDBJ databases">
        <authorList>
            <person name="Rodrigo-Torres L."/>
            <person name="Arahal R. D."/>
            <person name="Lucena T."/>
        </authorList>
    </citation>
    <scope>NUCLEOTIDE SEQUENCE</scope>
    <source>
        <strain evidence="13">CECT 8858</strain>
    </source>
</reference>
<evidence type="ECO:0000256" key="9">
    <source>
        <dbReference type="RuleBase" id="RU003357"/>
    </source>
</evidence>
<comment type="similarity">
    <text evidence="8 9">Belongs to the TonB-dependent receptor family.</text>
</comment>
<keyword evidence="10" id="KW-0732">Signal</keyword>
<keyword evidence="14" id="KW-1185">Reference proteome</keyword>
<feature type="chain" id="PRO_5045507723" evidence="10">
    <location>
        <begin position="24"/>
        <end position="1028"/>
    </location>
</feature>
<proteinExistence type="inferred from homology"/>
<dbReference type="InterPro" id="IPR023997">
    <property type="entry name" value="TonB-dep_OMP_SusC/RagA_CS"/>
</dbReference>
<keyword evidence="3 8" id="KW-1134">Transmembrane beta strand</keyword>
<evidence type="ECO:0000256" key="6">
    <source>
        <dbReference type="ARBA" id="ARBA00023136"/>
    </source>
</evidence>
<dbReference type="InterPro" id="IPR012910">
    <property type="entry name" value="Plug_dom"/>
</dbReference>
<feature type="signal peptide" evidence="10">
    <location>
        <begin position="1"/>
        <end position="23"/>
    </location>
</feature>
<dbReference type="InterPro" id="IPR037066">
    <property type="entry name" value="Plug_dom_sf"/>
</dbReference>
<dbReference type="Pfam" id="PF07715">
    <property type="entry name" value="Plug"/>
    <property type="match status" value="1"/>
</dbReference>
<feature type="domain" description="TonB-dependent receptor plug" evidence="12">
    <location>
        <begin position="117"/>
        <end position="239"/>
    </location>
</feature>
<dbReference type="SUPFAM" id="SSF56935">
    <property type="entry name" value="Porins"/>
    <property type="match status" value="1"/>
</dbReference>
<evidence type="ECO:0000256" key="5">
    <source>
        <dbReference type="ARBA" id="ARBA00023077"/>
    </source>
</evidence>
<dbReference type="RefSeq" id="WP_238805330.1">
    <property type="nucleotide sequence ID" value="NZ_CAKLPY010000001.1"/>
</dbReference>
<dbReference type="SUPFAM" id="SSF49464">
    <property type="entry name" value="Carboxypeptidase regulatory domain-like"/>
    <property type="match status" value="1"/>
</dbReference>
<evidence type="ECO:0000256" key="10">
    <source>
        <dbReference type="SAM" id="SignalP"/>
    </source>
</evidence>
<evidence type="ECO:0000313" key="14">
    <source>
        <dbReference type="Proteomes" id="UP000837932"/>
    </source>
</evidence>
<keyword evidence="6 8" id="KW-0472">Membrane</keyword>
<evidence type="ECO:0000256" key="7">
    <source>
        <dbReference type="ARBA" id="ARBA00023237"/>
    </source>
</evidence>
<evidence type="ECO:0000313" key="13">
    <source>
        <dbReference type="EMBL" id="CAH0995047.1"/>
    </source>
</evidence>
<evidence type="ECO:0000256" key="2">
    <source>
        <dbReference type="ARBA" id="ARBA00022448"/>
    </source>
</evidence>
<dbReference type="InterPro" id="IPR036942">
    <property type="entry name" value="Beta-barrel_TonB_sf"/>
</dbReference>
<feature type="domain" description="TonB-dependent receptor-like beta-barrel" evidence="11">
    <location>
        <begin position="428"/>
        <end position="787"/>
    </location>
</feature>
<dbReference type="InterPro" id="IPR023996">
    <property type="entry name" value="TonB-dep_OMP_SusC/RagA"/>
</dbReference>
<evidence type="ECO:0000259" key="12">
    <source>
        <dbReference type="Pfam" id="PF07715"/>
    </source>
</evidence>
<gene>
    <name evidence="13" type="ORF">EMA8858_01167</name>
</gene>
<keyword evidence="13" id="KW-0675">Receptor</keyword>
<evidence type="ECO:0000259" key="11">
    <source>
        <dbReference type="Pfam" id="PF00593"/>
    </source>
</evidence>
<dbReference type="PROSITE" id="PS52016">
    <property type="entry name" value="TONB_DEPENDENT_REC_3"/>
    <property type="match status" value="1"/>
</dbReference>
<keyword evidence="4 8" id="KW-0812">Transmembrane</keyword>
<keyword evidence="2 8" id="KW-0813">Transport</keyword>
<dbReference type="Pfam" id="PF00593">
    <property type="entry name" value="TonB_dep_Rec_b-barrel"/>
    <property type="match status" value="1"/>
</dbReference>
<sequence>MKKTLRLFFYAFIFSLVSVVGFAQTMTIKGKVSDDGGSPLYGVNVAIKGSTKGTISNEKGEYAIDAAKGSVLTFSYIGYGAVNVTVGSSSVIDISLKAEAGVLNEVVVTALGISKEARKVGYAVTTVNGDQMTKARETNVAYSMAGRVAGLNISGTNGGSGSSARILLRGMASFTASSPLIVMNGVPIDNTQRGSAGEWGGADNGDGISNLNPDDIESMSVLKGASASALYGARAANGVILITTKSGKKGKMSVDYNLNAVSEQAINFTDYQYVYGQGLNGKRPTNTVSALNSGMLSWGEKLDGASTIQFDGKNYPYSAVKDNMKNFYRLGSSLTNSLAIASGNETGNFRLSLANLGNNSILRNSGLDRKTFNFTGSQKFGQKLKVDVMVNYVDEKNNNKPQLSDGPMNANNINFLATSLNQAALKPGYDASTEYGNEIQYNDDIYVTNPWFVVNRYQNDVKRKRMISALTAKYDITKNIYSQVRLGYDQLNDGIFKITPTGTAYSNGQKGGFDELSKSTTSELNADAILGGSFNLVKDISMDAIVGVATRKNKYDRMAIGGGPFVIPFFYSPLNVLSFNRSYDYNERQANSAYYSLDFNYKNQLILSTTGRYDAFSTLPKNNYGIFTPSVSLSYDFTELVNSSNLSYGKFRASYAVVSGEPANPYSTSQYYSVGSAIQGITTGSFSSTLPNLFLKPYTLSEFELGTELKFYKNRLGLDLAYFNRKTNNEIINGSLSEATGFSNQQIGTGSTQNSGLEALVTAVPVENQGLKWTTSLNFTWIKNKIVEIDGSGSESQQLGLGTYRPLNANTALIKGLPGPQIMAYDFVYDAKGNIVIDNTGIPVQAASRTPMGSVLPKFYGGFNNEFSYKNFNLSFLIDYRFGNKVLSATNYYSIFRGLNQITLPGRESGVVATGVTKDGAVNAVNVPAQTYYQNLARRISALNVMDGSFIKLRQVTLGYSINPKFIAKTPIKSIELSFVARNLLMLLKRTDNIDPEAGFSSILSYAGIEGNSLPSTRTYGLNLNVKF</sequence>
<protein>
    <submittedName>
        <fullName evidence="13">TonB-dependent receptor P39</fullName>
    </submittedName>
</protein>
<comment type="subcellular location">
    <subcellularLocation>
        <location evidence="1 8">Cell outer membrane</location>
        <topology evidence="1 8">Multi-pass membrane protein</topology>
    </subcellularLocation>
</comment>
<evidence type="ECO:0000256" key="4">
    <source>
        <dbReference type="ARBA" id="ARBA00022692"/>
    </source>
</evidence>
<evidence type="ECO:0000256" key="1">
    <source>
        <dbReference type="ARBA" id="ARBA00004571"/>
    </source>
</evidence>
<dbReference type="Gene3D" id="2.170.130.10">
    <property type="entry name" value="TonB-dependent receptor, plug domain"/>
    <property type="match status" value="1"/>
</dbReference>
<organism evidence="13 14">
    <name type="scientific">Emticicia aquatica</name>
    <dbReference type="NCBI Taxonomy" id="1681835"/>
    <lineage>
        <taxon>Bacteria</taxon>
        <taxon>Pseudomonadati</taxon>
        <taxon>Bacteroidota</taxon>
        <taxon>Cytophagia</taxon>
        <taxon>Cytophagales</taxon>
        <taxon>Leadbetterellaceae</taxon>
        <taxon>Emticicia</taxon>
    </lineage>
</organism>
<dbReference type="Pfam" id="PF13715">
    <property type="entry name" value="CarbopepD_reg_2"/>
    <property type="match status" value="1"/>
</dbReference>
<dbReference type="NCBIfam" id="TIGR04056">
    <property type="entry name" value="OMP_RagA_SusC"/>
    <property type="match status" value="1"/>
</dbReference>
<comment type="caution">
    <text evidence="13">The sequence shown here is derived from an EMBL/GenBank/DDBJ whole genome shotgun (WGS) entry which is preliminary data.</text>
</comment>
<keyword evidence="7 8" id="KW-0998">Cell outer membrane</keyword>
<accession>A0ABM9ANJ4</accession>
<dbReference type="NCBIfam" id="TIGR04057">
    <property type="entry name" value="SusC_RagA_signa"/>
    <property type="match status" value="1"/>
</dbReference>
<evidence type="ECO:0000256" key="3">
    <source>
        <dbReference type="ARBA" id="ARBA00022452"/>
    </source>
</evidence>
<evidence type="ECO:0000256" key="8">
    <source>
        <dbReference type="PROSITE-ProRule" id="PRU01360"/>
    </source>
</evidence>
<dbReference type="InterPro" id="IPR039426">
    <property type="entry name" value="TonB-dep_rcpt-like"/>
</dbReference>
<dbReference type="Gene3D" id="2.60.40.1120">
    <property type="entry name" value="Carboxypeptidase-like, regulatory domain"/>
    <property type="match status" value="1"/>
</dbReference>
<dbReference type="InterPro" id="IPR000531">
    <property type="entry name" value="Beta-barrel_TonB"/>
</dbReference>
<dbReference type="Gene3D" id="2.40.170.20">
    <property type="entry name" value="TonB-dependent receptor, beta-barrel domain"/>
    <property type="match status" value="1"/>
</dbReference>
<dbReference type="InterPro" id="IPR008969">
    <property type="entry name" value="CarboxyPept-like_regulatory"/>
</dbReference>
<dbReference type="Proteomes" id="UP000837932">
    <property type="component" value="Unassembled WGS sequence"/>
</dbReference>
<keyword evidence="5 9" id="KW-0798">TonB box</keyword>
<name>A0ABM9ANJ4_9BACT</name>
<dbReference type="EMBL" id="CAKLPY010000001">
    <property type="protein sequence ID" value="CAH0995047.1"/>
    <property type="molecule type" value="Genomic_DNA"/>
</dbReference>